<accession>A0A6C0I578</accession>
<sequence>MSQFFRSKNNQNKYYIYLLLNKPNKPNDINEDDINEYNNEDKTEIKEIPEKTNNTRITTYIIVTKNIIMHDFNYIINNIDKLIEQELEYKIVEYHALQYNICNEIPSYPYDIFYNNRILLHAFFYACNNINSIKSIITNEKVNIVCNSNYLKRIKDWSSHWRKNRYSIEKYQNLSNETSSETLFSIHTLSDLYFNIDTISIDNNKSTFQCTSMSLEEKSTFERISERPNTDYIEKCYQYFEDDKMIKFI</sequence>
<name>A0A6C0I578_9ZZZZ</name>
<evidence type="ECO:0000313" key="1">
    <source>
        <dbReference type="EMBL" id="QHT88044.1"/>
    </source>
</evidence>
<organism evidence="1">
    <name type="scientific">viral metagenome</name>
    <dbReference type="NCBI Taxonomy" id="1070528"/>
    <lineage>
        <taxon>unclassified sequences</taxon>
        <taxon>metagenomes</taxon>
        <taxon>organismal metagenomes</taxon>
    </lineage>
</organism>
<reference evidence="1" key="1">
    <citation type="journal article" date="2020" name="Nature">
        <title>Giant virus diversity and host interactions through global metagenomics.</title>
        <authorList>
            <person name="Schulz F."/>
            <person name="Roux S."/>
            <person name="Paez-Espino D."/>
            <person name="Jungbluth S."/>
            <person name="Walsh D.A."/>
            <person name="Denef V.J."/>
            <person name="McMahon K.D."/>
            <person name="Konstantinidis K.T."/>
            <person name="Eloe-Fadrosh E.A."/>
            <person name="Kyrpides N.C."/>
            <person name="Woyke T."/>
        </authorList>
    </citation>
    <scope>NUCLEOTIDE SEQUENCE</scope>
    <source>
        <strain evidence="1">GVMAG-M-3300023184-24</strain>
    </source>
</reference>
<dbReference type="EMBL" id="MN740108">
    <property type="protein sequence ID" value="QHT88044.1"/>
    <property type="molecule type" value="Genomic_DNA"/>
</dbReference>
<dbReference type="AlphaFoldDB" id="A0A6C0I578"/>
<protein>
    <submittedName>
        <fullName evidence="1">Uncharacterized protein</fullName>
    </submittedName>
</protein>
<proteinExistence type="predicted"/>